<evidence type="ECO:0000256" key="1">
    <source>
        <dbReference type="ARBA" id="ARBA00022723"/>
    </source>
</evidence>
<keyword evidence="3" id="KW-0411">Iron-sulfur</keyword>
<dbReference type="InterPro" id="IPR009010">
    <property type="entry name" value="Asp_de-COase-like_dom_sf"/>
</dbReference>
<gene>
    <name evidence="7" type="ORF">NIES267_48220</name>
</gene>
<proteinExistence type="predicted"/>
<dbReference type="SUPFAM" id="SSF53706">
    <property type="entry name" value="Formate dehydrogenase/DMSO reductase, domains 1-3"/>
    <property type="match status" value="1"/>
</dbReference>
<dbReference type="OrthoDB" id="9805142at2"/>
<feature type="compositionally biased region" description="Polar residues" evidence="4">
    <location>
        <begin position="1"/>
        <end position="19"/>
    </location>
</feature>
<dbReference type="AlphaFoldDB" id="A0A1Z4LVQ8"/>
<dbReference type="Gene3D" id="3.40.228.10">
    <property type="entry name" value="Dimethylsulfoxide Reductase, domain 2"/>
    <property type="match status" value="1"/>
</dbReference>
<dbReference type="InterPro" id="IPR010046">
    <property type="entry name" value="Mopterin_OxRdtse_a_bac"/>
</dbReference>
<accession>A0A1Z4LVQ8</accession>
<dbReference type="InterPro" id="IPR050123">
    <property type="entry name" value="Prok_molybdopt-oxidoreductase"/>
</dbReference>
<dbReference type="PIRSF" id="PIRSF000144">
    <property type="entry name" value="CbbBc"/>
    <property type="match status" value="1"/>
</dbReference>
<feature type="region of interest" description="Disordered" evidence="4">
    <location>
        <begin position="1"/>
        <end position="23"/>
    </location>
</feature>
<name>A0A1Z4LVQ8_9CYAN</name>
<dbReference type="GO" id="GO:0043546">
    <property type="term" value="F:molybdopterin cofactor binding"/>
    <property type="evidence" value="ECO:0007669"/>
    <property type="project" value="InterPro"/>
</dbReference>
<evidence type="ECO:0000256" key="3">
    <source>
        <dbReference type="ARBA" id="ARBA00023014"/>
    </source>
</evidence>
<dbReference type="Pfam" id="PF00384">
    <property type="entry name" value="Molybdopterin"/>
    <property type="match status" value="1"/>
</dbReference>
<evidence type="ECO:0000256" key="4">
    <source>
        <dbReference type="SAM" id="MobiDB-lite"/>
    </source>
</evidence>
<dbReference type="GO" id="GO:0016020">
    <property type="term" value="C:membrane"/>
    <property type="evidence" value="ECO:0007669"/>
    <property type="project" value="TreeGrafter"/>
</dbReference>
<dbReference type="SUPFAM" id="SSF50692">
    <property type="entry name" value="ADC-like"/>
    <property type="match status" value="1"/>
</dbReference>
<dbReference type="Pfam" id="PF01568">
    <property type="entry name" value="Molydop_binding"/>
    <property type="match status" value="1"/>
</dbReference>
<keyword evidence="2" id="KW-0408">Iron</keyword>
<dbReference type="PANTHER" id="PTHR43105">
    <property type="entry name" value="RESPIRATORY NITRATE REDUCTASE"/>
    <property type="match status" value="1"/>
</dbReference>
<keyword evidence="8" id="KW-1185">Reference proteome</keyword>
<feature type="domain" description="Molybdopterin oxidoreductase" evidence="5">
    <location>
        <begin position="129"/>
        <end position="490"/>
    </location>
</feature>
<dbReference type="Proteomes" id="UP000218418">
    <property type="component" value="Chromosome"/>
</dbReference>
<dbReference type="InterPro" id="IPR006657">
    <property type="entry name" value="MoPterin_dinucl-bd_dom"/>
</dbReference>
<protein>
    <submittedName>
        <fullName evidence="7">Molybdopterin-dependent oxidoreductase alpha subunit</fullName>
    </submittedName>
</protein>
<evidence type="ECO:0000313" key="8">
    <source>
        <dbReference type="Proteomes" id="UP000218418"/>
    </source>
</evidence>
<reference evidence="7 8" key="1">
    <citation type="submission" date="2017-06" db="EMBL/GenBank/DDBJ databases">
        <title>Genome sequencing of cyanobaciteial culture collection at National Institute for Environmental Studies (NIES).</title>
        <authorList>
            <person name="Hirose Y."/>
            <person name="Shimura Y."/>
            <person name="Fujisawa T."/>
            <person name="Nakamura Y."/>
            <person name="Kawachi M."/>
        </authorList>
    </citation>
    <scope>NUCLEOTIDE SEQUENCE [LARGE SCALE GENOMIC DNA]</scope>
    <source>
        <strain evidence="7 8">NIES-267</strain>
    </source>
</reference>
<evidence type="ECO:0000259" key="6">
    <source>
        <dbReference type="Pfam" id="PF01568"/>
    </source>
</evidence>
<feature type="domain" description="Molybdopterin dinucleotide-binding" evidence="6">
    <location>
        <begin position="651"/>
        <end position="751"/>
    </location>
</feature>
<evidence type="ECO:0000256" key="2">
    <source>
        <dbReference type="ARBA" id="ARBA00023004"/>
    </source>
</evidence>
<evidence type="ECO:0000313" key="7">
    <source>
        <dbReference type="EMBL" id="BAY85322.1"/>
    </source>
</evidence>
<dbReference type="Gene3D" id="3.40.50.740">
    <property type="match status" value="1"/>
</dbReference>
<organism evidence="7 8">
    <name type="scientific">Calothrix parasitica NIES-267</name>
    <dbReference type="NCBI Taxonomy" id="1973488"/>
    <lineage>
        <taxon>Bacteria</taxon>
        <taxon>Bacillati</taxon>
        <taxon>Cyanobacteriota</taxon>
        <taxon>Cyanophyceae</taxon>
        <taxon>Nostocales</taxon>
        <taxon>Calotrichaceae</taxon>
        <taxon>Calothrix</taxon>
    </lineage>
</organism>
<sequence length="756" mass="83792">MNKDNSNSQPASIFNNPNEDTPDMGGGLPVIGYWAQHTLSPEGAKLWKTLLHKSACLSCAWGTGGQKGGFTNESGEKLQRCMKSVESISAEIQPGITRQFFQQQNIQQLKQLTSREADRLGRWSFPVILRSGKSNYERISWNEIYSICKKAFTSNKTPERIASYSSGRSSNEAAFLLQLMMRTLGSNNLADCSDLCHAPSSFGLKQTLGTGTSVVSLESLKKADCIVLAGSNAAYNHPRLMNELIQLRDRGGKVIVINPMKEVGLIKFASPAFLNSLLTGSDIASIYLQPIPGSDVALFMGIQKALLEKGKINKDYLKAYTEDWQEVINQVENTAWETITATCGVSQIEIETAANIIVNSEKTVFAWAMGITQQKNGVDNIYSIVNTALMTGNIGKEGAGVMPVRGHSNVQGFGSMGVTVRLKKEIQQALEKLLNRPLSKVKGYDTHALIEAADEGKVETLICVGGNLYAANPDLNKVKRALSKIETIIYLATKPNLGHFHGLANKNTIIIPVFNRFENPHKTTVESGNNFVRLNDEGETHLKKADLISEVDFLTELAHLIHSDYPVNWRKLQDTKYVRELIAKTIPGYEKIGEIDETEEEFTISGRIFKTPKFPTASGKAKMFVTPLPELTLPEIKDFDVNEETQGIVIALMTGRSYAQHNTVVYQTEDKYRGIPHRNCILMNKNDVEKAGFEQHQRVKVKGNVGELENVEIIYGDVREGAGVMFYPEVNVIFRAEVEERCGTPGFKRVPVLVYK</sequence>
<dbReference type="GO" id="GO:0030151">
    <property type="term" value="F:molybdenum ion binding"/>
    <property type="evidence" value="ECO:0007669"/>
    <property type="project" value="InterPro"/>
</dbReference>
<dbReference type="PANTHER" id="PTHR43105:SF4">
    <property type="entry name" value="PROTEIN YDEP"/>
    <property type="match status" value="1"/>
</dbReference>
<dbReference type="GO" id="GO:0008863">
    <property type="term" value="F:formate dehydrogenase (NAD+) activity"/>
    <property type="evidence" value="ECO:0007669"/>
    <property type="project" value="InterPro"/>
</dbReference>
<dbReference type="NCBIfam" id="TIGR01701">
    <property type="entry name" value="Fdhalpha-like"/>
    <property type="match status" value="1"/>
</dbReference>
<dbReference type="GO" id="GO:0051539">
    <property type="term" value="F:4 iron, 4 sulfur cluster binding"/>
    <property type="evidence" value="ECO:0007669"/>
    <property type="project" value="InterPro"/>
</dbReference>
<dbReference type="Gene3D" id="2.40.40.20">
    <property type="match status" value="1"/>
</dbReference>
<keyword evidence="1" id="KW-0479">Metal-binding</keyword>
<evidence type="ECO:0000259" key="5">
    <source>
        <dbReference type="Pfam" id="PF00384"/>
    </source>
</evidence>
<dbReference type="InterPro" id="IPR006656">
    <property type="entry name" value="Mopterin_OxRdtase"/>
</dbReference>
<dbReference type="EMBL" id="AP018227">
    <property type="protein sequence ID" value="BAY85322.1"/>
    <property type="molecule type" value="Genomic_DNA"/>
</dbReference>